<feature type="transmembrane region" description="Helical" evidence="1">
    <location>
        <begin position="59"/>
        <end position="76"/>
    </location>
</feature>
<dbReference type="Pfam" id="PF13197">
    <property type="entry name" value="DUF4013"/>
    <property type="match status" value="1"/>
</dbReference>
<evidence type="ECO:0000313" key="3">
    <source>
        <dbReference type="EMBL" id="KYC48199.1"/>
    </source>
</evidence>
<evidence type="ECO:0000313" key="5">
    <source>
        <dbReference type="Proteomes" id="UP000091929"/>
    </source>
</evidence>
<accession>A0A150IT43</accession>
<dbReference type="AlphaFoldDB" id="A0A150J1N8"/>
<sequence>MVDYNLSFRKPFSDFRKLLIGIVVNIIPIVNLISYGYILESSDIKRGEQTDKMEEWEDYGGFFVKGLIALIISLVYGIPALIVGAIAFFVAFGPLFGQLIVMDPQKVQMMNAEKFFPTFAPYLLAATLNSCFCYPNTNRHICCTSCYSEIH</sequence>
<proteinExistence type="predicted"/>
<evidence type="ECO:0000313" key="4">
    <source>
        <dbReference type="EMBL" id="KYC50854.1"/>
    </source>
</evidence>
<evidence type="ECO:0000256" key="1">
    <source>
        <dbReference type="SAM" id="Phobius"/>
    </source>
</evidence>
<comment type="caution">
    <text evidence="4">The sequence shown here is derived from an EMBL/GenBank/DDBJ whole genome shotgun (WGS) entry which is preliminary data.</text>
</comment>
<dbReference type="EMBL" id="LNJC01000007">
    <property type="protein sequence ID" value="KYC50854.1"/>
    <property type="molecule type" value="Genomic_DNA"/>
</dbReference>
<evidence type="ECO:0000313" key="2">
    <source>
        <dbReference type="EMBL" id="KYC45930.1"/>
    </source>
</evidence>
<keyword evidence="1" id="KW-0472">Membrane</keyword>
<protein>
    <recommendedName>
        <fullName evidence="8">DUF4013 domain-containing protein</fullName>
    </recommendedName>
</protein>
<organism evidence="4 7">
    <name type="scientific">Candidatus Methanofastidiosum methylothiophilum</name>
    <dbReference type="NCBI Taxonomy" id="1705564"/>
    <lineage>
        <taxon>Archaea</taxon>
        <taxon>Methanobacteriati</taxon>
        <taxon>Methanobacteriota</taxon>
        <taxon>Stenosarchaea group</taxon>
        <taxon>Candidatus Methanofastidiosia</taxon>
        <taxon>Candidatus Methanofastidiosales</taxon>
        <taxon>Candidatus Methanofastidiosaceae</taxon>
        <taxon>Candidatus Methanofastidiosum</taxon>
    </lineage>
</organism>
<reference evidence="5 6" key="1">
    <citation type="journal article" date="2016" name="ISME J.">
        <title>Chasing the elusive Euryarchaeota class WSA2: genomes reveal a uniquely fastidious methyl-reducing methanogen.</title>
        <authorList>
            <person name="Nobu M.K."/>
            <person name="Narihiro T."/>
            <person name="Kuroda K."/>
            <person name="Mei R."/>
            <person name="Liu W.T."/>
        </authorList>
    </citation>
    <scope>NUCLEOTIDE SEQUENCE [LARGE SCALE GENOMIC DNA]</scope>
    <source>
        <strain evidence="2">B03fssc0709_Meth_Bin005</strain>
        <strain evidence="3">B15fssc0709_Meth_Bin003</strain>
        <strain evidence="4">BMIXfssc0709_Meth_Bin006</strain>
    </source>
</reference>
<name>A0A150J1N8_9EURY</name>
<feature type="transmembrane region" description="Helical" evidence="1">
    <location>
        <begin position="82"/>
        <end position="101"/>
    </location>
</feature>
<dbReference type="EMBL" id="LNGE01000008">
    <property type="protein sequence ID" value="KYC45930.1"/>
    <property type="molecule type" value="Genomic_DNA"/>
</dbReference>
<dbReference type="Proteomes" id="UP000092403">
    <property type="component" value="Unassembled WGS sequence"/>
</dbReference>
<dbReference type="Proteomes" id="UP000091929">
    <property type="component" value="Unassembled WGS sequence"/>
</dbReference>
<dbReference type="EMBL" id="LNGF01000009">
    <property type="protein sequence ID" value="KYC48199.1"/>
    <property type="molecule type" value="Genomic_DNA"/>
</dbReference>
<accession>A0A150J1N8</accession>
<evidence type="ECO:0000313" key="6">
    <source>
        <dbReference type="Proteomes" id="UP000092401"/>
    </source>
</evidence>
<gene>
    <name evidence="2" type="ORF">APG10_00450</name>
    <name evidence="3" type="ORF">APG11_00560</name>
    <name evidence="4" type="ORF">APG12_00541</name>
</gene>
<dbReference type="InterPro" id="IPR025098">
    <property type="entry name" value="DUF4013"/>
</dbReference>
<keyword evidence="1" id="KW-1133">Transmembrane helix</keyword>
<feature type="transmembrane region" description="Helical" evidence="1">
    <location>
        <begin position="18"/>
        <end position="38"/>
    </location>
</feature>
<keyword evidence="1" id="KW-0812">Transmembrane</keyword>
<evidence type="ECO:0000313" key="7">
    <source>
        <dbReference type="Proteomes" id="UP000092403"/>
    </source>
</evidence>
<accession>A0A150ILP2</accession>
<evidence type="ECO:0008006" key="8">
    <source>
        <dbReference type="Google" id="ProtNLM"/>
    </source>
</evidence>
<dbReference type="Proteomes" id="UP000092401">
    <property type="component" value="Unassembled WGS sequence"/>
</dbReference>